<dbReference type="SUPFAM" id="SSF53756">
    <property type="entry name" value="UDP-Glycosyltransferase/glycogen phosphorylase"/>
    <property type="match status" value="1"/>
</dbReference>
<protein>
    <submittedName>
        <fullName evidence="1">Uncharacterized protein</fullName>
    </submittedName>
</protein>
<reference evidence="1" key="2">
    <citation type="submission" date="2018-05" db="EMBL/GenBank/DDBJ databases">
        <title>OpunRS2 (Oryza punctata Reference Sequence Version 2).</title>
        <authorList>
            <person name="Zhang J."/>
            <person name="Kudrna D."/>
            <person name="Lee S."/>
            <person name="Talag J."/>
            <person name="Welchert J."/>
            <person name="Wing R.A."/>
        </authorList>
    </citation>
    <scope>NUCLEOTIDE SEQUENCE [LARGE SCALE GENOMIC DNA]</scope>
</reference>
<dbReference type="Gramene" id="OPUNC02G09170.1">
    <property type="protein sequence ID" value="OPUNC02G09170.1"/>
    <property type="gene ID" value="OPUNC02G09170"/>
</dbReference>
<name>A0A0E0JXV5_ORYPU</name>
<dbReference type="AlphaFoldDB" id="A0A0E0JXV5"/>
<dbReference type="PANTHER" id="PTHR48045:SF17">
    <property type="entry name" value="GLYCOSYLTRANSFERASE"/>
    <property type="match status" value="1"/>
</dbReference>
<sequence>MRRAVELHDGATVGKYHALPDPLELPGGMSLCAAEFPEAFRDSTAPVYGHLVETGRLYHGAAGFLANSFYELKQAVVQDSKKVAKKGTFPPAYPVGPFVRSSSDEPGESACLEWLDLQPTGSVVYVSFGSTGHAVRRADTRAHRRAGDERPKVPLGYSTRQLSRGRGEGYSVTFGSSGFVSSVVDYWCPVVGGP</sequence>
<organism evidence="1">
    <name type="scientific">Oryza punctata</name>
    <name type="common">Red rice</name>
    <dbReference type="NCBI Taxonomy" id="4537"/>
    <lineage>
        <taxon>Eukaryota</taxon>
        <taxon>Viridiplantae</taxon>
        <taxon>Streptophyta</taxon>
        <taxon>Embryophyta</taxon>
        <taxon>Tracheophyta</taxon>
        <taxon>Spermatophyta</taxon>
        <taxon>Magnoliopsida</taxon>
        <taxon>Liliopsida</taxon>
        <taxon>Poales</taxon>
        <taxon>Poaceae</taxon>
        <taxon>BOP clade</taxon>
        <taxon>Oryzoideae</taxon>
        <taxon>Oryzeae</taxon>
        <taxon>Oryzinae</taxon>
        <taxon>Oryza</taxon>
    </lineage>
</organism>
<dbReference type="Gene3D" id="3.40.50.2000">
    <property type="entry name" value="Glycogen Phosphorylase B"/>
    <property type="match status" value="2"/>
</dbReference>
<dbReference type="EnsemblPlants" id="OPUNC02G09170.1">
    <property type="protein sequence ID" value="OPUNC02G09170.1"/>
    <property type="gene ID" value="OPUNC02G09170"/>
</dbReference>
<proteinExistence type="predicted"/>
<dbReference type="STRING" id="4537.A0A0E0JXV5"/>
<dbReference type="eggNOG" id="KOG1192">
    <property type="taxonomic scope" value="Eukaryota"/>
</dbReference>
<reference evidence="1" key="1">
    <citation type="submission" date="2015-04" db="UniProtKB">
        <authorList>
            <consortium name="EnsemblPlants"/>
        </authorList>
    </citation>
    <scope>IDENTIFICATION</scope>
</reference>
<evidence type="ECO:0000313" key="1">
    <source>
        <dbReference type="EnsemblPlants" id="OPUNC02G09170.1"/>
    </source>
</evidence>
<accession>A0A0E0JXV5</accession>
<dbReference type="PANTHER" id="PTHR48045">
    <property type="entry name" value="UDP-GLYCOSYLTRANSFERASE 72B1"/>
    <property type="match status" value="1"/>
</dbReference>
<dbReference type="HOGENOM" id="CLU_1404502_0_0_1"/>
<evidence type="ECO:0000313" key="2">
    <source>
        <dbReference type="Proteomes" id="UP000026962"/>
    </source>
</evidence>
<keyword evidence="2" id="KW-1185">Reference proteome</keyword>
<dbReference type="Proteomes" id="UP000026962">
    <property type="component" value="Chromosome 2"/>
</dbReference>